<accession>A0A2P2PP48</accession>
<dbReference type="EMBL" id="GGEC01076024">
    <property type="protein sequence ID" value="MBX56508.1"/>
    <property type="molecule type" value="Transcribed_RNA"/>
</dbReference>
<protein>
    <submittedName>
        <fullName evidence="1">Uncharacterized protein</fullName>
    </submittedName>
</protein>
<name>A0A2P2PP48_RHIMU</name>
<sequence>MLLGRGPEI</sequence>
<reference evidence="1" key="1">
    <citation type="submission" date="2018-02" db="EMBL/GenBank/DDBJ databases">
        <title>Rhizophora mucronata_Transcriptome.</title>
        <authorList>
            <person name="Meera S.P."/>
            <person name="Sreeshan A."/>
            <person name="Augustine A."/>
        </authorList>
    </citation>
    <scope>NUCLEOTIDE SEQUENCE</scope>
    <source>
        <tissue evidence="1">Leaf</tissue>
    </source>
</reference>
<evidence type="ECO:0000313" key="1">
    <source>
        <dbReference type="EMBL" id="MBX56508.1"/>
    </source>
</evidence>
<organism evidence="1">
    <name type="scientific">Rhizophora mucronata</name>
    <name type="common">Asiatic mangrove</name>
    <dbReference type="NCBI Taxonomy" id="61149"/>
    <lineage>
        <taxon>Eukaryota</taxon>
        <taxon>Viridiplantae</taxon>
        <taxon>Streptophyta</taxon>
        <taxon>Embryophyta</taxon>
        <taxon>Tracheophyta</taxon>
        <taxon>Spermatophyta</taxon>
        <taxon>Magnoliopsida</taxon>
        <taxon>eudicotyledons</taxon>
        <taxon>Gunneridae</taxon>
        <taxon>Pentapetalae</taxon>
        <taxon>rosids</taxon>
        <taxon>fabids</taxon>
        <taxon>Malpighiales</taxon>
        <taxon>Rhizophoraceae</taxon>
        <taxon>Rhizophora</taxon>
    </lineage>
</organism>
<proteinExistence type="predicted"/>